<feature type="domain" description="S1 motif" evidence="15">
    <location>
        <begin position="1120"/>
        <end position="1193"/>
    </location>
</feature>
<dbReference type="FunFam" id="1.25.40.10:FF:000065">
    <property type="entry name" value="Programmed cell death 11"/>
    <property type="match status" value="1"/>
</dbReference>
<reference evidence="16" key="1">
    <citation type="submission" date="2012-11" db="EMBL/GenBank/DDBJ databases">
        <authorList>
            <person name="Lucero-Rivera Y.E."/>
            <person name="Tovar-Ramirez D."/>
        </authorList>
    </citation>
    <scope>NUCLEOTIDE SEQUENCE</scope>
    <source>
        <tissue evidence="16">Salivary gland</tissue>
    </source>
</reference>
<protein>
    <recommendedName>
        <fullName evidence="11">Protein RRP5 homolog</fullName>
    </recommendedName>
    <alternativeName>
        <fullName evidence="12">Programmed cell death protein 11</fullName>
    </alternativeName>
</protein>
<feature type="domain" description="S1 motif" evidence="15">
    <location>
        <begin position="452"/>
        <end position="524"/>
    </location>
</feature>
<dbReference type="SUPFAM" id="SSF50249">
    <property type="entry name" value="Nucleic acid-binding proteins"/>
    <property type="match status" value="9"/>
</dbReference>
<name>L7MDP3_RHIPC</name>
<feature type="domain" description="S1 motif" evidence="15">
    <location>
        <begin position="641"/>
        <end position="710"/>
    </location>
</feature>
<feature type="non-terminal residue" evidence="16">
    <location>
        <position position="1"/>
    </location>
</feature>
<evidence type="ECO:0000256" key="4">
    <source>
        <dbReference type="ARBA" id="ARBA00022553"/>
    </source>
</evidence>
<dbReference type="EMBL" id="GACK01002959">
    <property type="protein sequence ID" value="JAA62075.1"/>
    <property type="molecule type" value="mRNA"/>
</dbReference>
<feature type="region of interest" description="Disordered" evidence="14">
    <location>
        <begin position="1045"/>
        <end position="1078"/>
    </location>
</feature>
<dbReference type="InterPro" id="IPR003107">
    <property type="entry name" value="HAT"/>
</dbReference>
<feature type="domain" description="S1 motif" evidence="15">
    <location>
        <begin position="1292"/>
        <end position="1364"/>
    </location>
</feature>
<dbReference type="InterPro" id="IPR008847">
    <property type="entry name" value="Suf"/>
</dbReference>
<keyword evidence="2" id="KW-1017">Isopeptide bond</keyword>
<feature type="region of interest" description="Disordered" evidence="14">
    <location>
        <begin position="1519"/>
        <end position="1569"/>
    </location>
</feature>
<dbReference type="SMART" id="SM00316">
    <property type="entry name" value="S1"/>
    <property type="match status" value="12"/>
</dbReference>
<evidence type="ECO:0000256" key="5">
    <source>
        <dbReference type="ARBA" id="ARBA00022737"/>
    </source>
</evidence>
<dbReference type="InterPro" id="IPR048059">
    <property type="entry name" value="Rrp5_S1_rpt_hs1_sc1"/>
</dbReference>
<feature type="region of interest" description="Disordered" evidence="14">
    <location>
        <begin position="1"/>
        <end position="71"/>
    </location>
</feature>
<feature type="domain" description="S1 motif" evidence="15">
    <location>
        <begin position="196"/>
        <end position="267"/>
    </location>
</feature>
<evidence type="ECO:0000256" key="3">
    <source>
        <dbReference type="ARBA" id="ARBA00022552"/>
    </source>
</evidence>
<feature type="compositionally biased region" description="Basic and acidic residues" evidence="14">
    <location>
        <begin position="20"/>
        <end position="52"/>
    </location>
</feature>
<evidence type="ECO:0000256" key="8">
    <source>
        <dbReference type="ARBA" id="ARBA00023242"/>
    </source>
</evidence>
<evidence type="ECO:0000256" key="6">
    <source>
        <dbReference type="ARBA" id="ARBA00022843"/>
    </source>
</evidence>
<dbReference type="GO" id="GO:0006364">
    <property type="term" value="P:rRNA processing"/>
    <property type="evidence" value="ECO:0007669"/>
    <property type="project" value="UniProtKB-KW"/>
</dbReference>
<evidence type="ECO:0000256" key="14">
    <source>
        <dbReference type="SAM" id="MobiDB-lite"/>
    </source>
</evidence>
<feature type="domain" description="S1 motif" evidence="15">
    <location>
        <begin position="89"/>
        <end position="180"/>
    </location>
</feature>
<feature type="compositionally biased region" description="Basic and acidic residues" evidence="14">
    <location>
        <begin position="1544"/>
        <end position="1569"/>
    </location>
</feature>
<sequence>FQWRQMAKMSMSLENMDDGELPRGEEHRTSTVKRSALEKDDLFKARDSDLPKKRSRKRKKKKLQESEAEEDESSSVAVEPLTIRLLAEGLVVLGRVQQVQEFGLRVSLPGAITGRVSLTNISQPYSLLLRQFAQGVQDRTTEILPLQKLFQEGQTVVCKVIAAAPVEWGSSKVSVELSLDPAAVNASMTPSVLQKGMVLQAAVSSIEDHGYTMDCGVDGVTAFLSQAEATPFIKQCNAGHALAVGQLVPCAVLTNTGGGRALQLTARPSTVNAPLELENFSLDYVLPGFRAEVTVIESQSEGLVVSWNGIEACVHRSHLPGPWDSPEDITVGQTLVGTLLYVQPLVQRPYLSLQKPSSRAMFGAIRPGALLEGAAKVVAIEAGAVHLRLEPSGLRALCPRPLVADEDVEDARDFVTAGERLSCRVMALSYMDKVVVVSLKKSMLSEKYVTPDALVPGAKFECTVRQMQRSGILVSLSPWMAGFIQMLHVSGPGEEQPTLGSRVRCRLLNVDRSFDPPRLLLTCRRALVTSKRPIITSYDDAIPGKLTEGLIVRVTPQGLLVTFYNGIKGWVPSREMPHSGHGTNVNYTEGKVVTCRVVDCQPSEERLTLSLKLAPKGEQEEEKQSAQEVTMSMKSGAMEVGTLVSGCVEAKVKGGFTVRLRTGESASLPKQHLSDFEPHCVRLQQLLAEGTNLTNLVIFNSSESLVVSRRTSLVNAAQRGLLVSHFEDMAPGTLVFGVLLAFVRHGMLLELPGGIRGFVPLKDVADEFITDASKSGFSIGQCLVGRVTKVDSEKQQVWLSTSMRSCGEKNFGSTMECLAAQLTDEELISRLEQTQVPNVGSIIRVTVQDVDEENQLVHCKIAENVLSGTAETIPGRNIASGSTHEAVVLHCSTAHSNVELCLDPQVVRSVSAAKRTKPVLRRIQSGRVLHLKPNHAVVLLHSGHLCLVPTKSHFNSTFHLPLEKKAVASVWTWKLCGNVIVGCTKATLDYLGHKEVAKFHPRKEKEAASDTVVQPREDPCPDSGKLMPDIDGEELAHGKLDLKTKHHNQKKSQVEQGCHMDEPDIHRGKNFGNGSSDTVAVEEDCSEHAVGMATGRETVSPLLQPRRMSSQKLSTRKQNMRSVMAIVRSVEKLQLKITLENGYKGRVHVSFIDENPKEGESPLKRFEPGDQLEVYVIERVIPLHSRALAITGRRNFCECSLFPAEKNEFAPAPGSEVIGYFSHFSEGSLVFALTHNKMGRLPVLNMDLPPSRLGYIHTELKAGQAVKVTVLRADESSVVELSQLGVTTLSVDSVVNGYVVSARAGVGACVSLPLGHRGTISITDICDDFSQAATLMANYIQERYLRCYIIDIDSETNTYHLSTRESRLHPESCKDVEDKEIVALSSLTVGTTLRGFVKTVNKHGCFVTVGCGVVGLIPLSKLPAHLQRSHKAMKIGELVSVVVKKIQASERRLFLGLVHRMQANTTLPRKRKLSNSSTDEPIFDSSEKKIKLDDPLPRLNLDEGFSWDVEATPDLGKLLEERPAVNSSDDEDGDDGSAKKSRKEIRQEREQAEAQLRKKERMLVDPSREPETVDDFDRLVLVSPNSSIVWLRYMAFHLRQAEIEKARAVARRALSCIDFREEQEKLNVWTALLNLEHLYGTQDSLDSVFKEALQFNEPLKVYMHLAQIYVEGNKREQAEQLYKQMLNKFKQHADVWLSFGLFYMKCGQVEACRALLQRALKSLPSREHIVLITKFAQMEFKYGDAERGQSMFDSILDNYPKRTDLWIVYVDILTKLGDVDNARKTFEKATSLNLNPKKMKSLFKKWLDFEKEHGDASLCEVVKQRAVQYVQERTAKSTHM</sequence>
<dbReference type="InterPro" id="IPR003029">
    <property type="entry name" value="S1_domain"/>
</dbReference>
<dbReference type="Gene3D" id="1.25.40.10">
    <property type="entry name" value="Tetratricopeptide repeat domain"/>
    <property type="match status" value="2"/>
</dbReference>
<keyword evidence="8" id="KW-0539">Nucleus</keyword>
<dbReference type="PROSITE" id="PS50126">
    <property type="entry name" value="S1"/>
    <property type="match status" value="11"/>
</dbReference>
<evidence type="ECO:0000256" key="7">
    <source>
        <dbReference type="ARBA" id="ARBA00022990"/>
    </source>
</evidence>
<dbReference type="SMART" id="SM00028">
    <property type="entry name" value="TPR"/>
    <property type="match status" value="3"/>
</dbReference>
<feature type="domain" description="S1 motif" evidence="15">
    <location>
        <begin position="368"/>
        <end position="440"/>
    </location>
</feature>
<reference evidence="16" key="2">
    <citation type="journal article" date="2015" name="J. Proteomics">
        <title>Sexual differences in the sialomes of the zebra tick, Rhipicephalus pulchellus.</title>
        <authorList>
            <person name="Tan A.W."/>
            <person name="Francischetti I.M."/>
            <person name="Slovak M."/>
            <person name="Kini R.M."/>
            <person name="Ribeiro J.M."/>
        </authorList>
    </citation>
    <scope>NUCLEOTIDE SEQUENCE</scope>
    <source>
        <tissue evidence="16">Salivary gland</tissue>
    </source>
</reference>
<dbReference type="Pfam" id="PF14559">
    <property type="entry name" value="TPR_19"/>
    <property type="match status" value="1"/>
</dbReference>
<dbReference type="InterPro" id="IPR012340">
    <property type="entry name" value="NA-bd_OB-fold"/>
</dbReference>
<dbReference type="FunFam" id="2.40.50.140:FF:000103">
    <property type="entry name" value="protein RRP5 homolog"/>
    <property type="match status" value="1"/>
</dbReference>
<feature type="domain" description="S1 motif" evidence="15">
    <location>
        <begin position="544"/>
        <end position="612"/>
    </location>
</feature>
<comment type="function">
    <text evidence="9">Essential for the generation of mature 18S rRNA, specifically necessary for cleavages at sites A0, 1 and 2 of the 47S precursor. Directly interacts with U3 snoRNA.</text>
</comment>
<keyword evidence="7" id="KW-0007">Acetylation</keyword>
<keyword evidence="5" id="KW-0677">Repeat</keyword>
<dbReference type="Pfam" id="PF00575">
    <property type="entry name" value="S1"/>
    <property type="match status" value="1"/>
</dbReference>
<comment type="subunit">
    <text evidence="10">Interacts with NF-kappa-B p50/NFKB1 and NF-kappa-B p65/RELA.</text>
</comment>
<keyword evidence="4" id="KW-0597">Phosphoprotein</keyword>
<evidence type="ECO:0000256" key="9">
    <source>
        <dbReference type="ARBA" id="ARBA00059726"/>
    </source>
</evidence>
<dbReference type="SMART" id="SM00386">
    <property type="entry name" value="HAT"/>
    <property type="match status" value="5"/>
</dbReference>
<dbReference type="Pfam" id="PF05843">
    <property type="entry name" value="Suf"/>
    <property type="match status" value="1"/>
</dbReference>
<keyword evidence="6" id="KW-0832">Ubl conjugation</keyword>
<evidence type="ECO:0000259" key="15">
    <source>
        <dbReference type="PROSITE" id="PS50126"/>
    </source>
</evidence>
<feature type="compositionally biased region" description="Basic residues" evidence="14">
    <location>
        <begin position="53"/>
        <end position="62"/>
    </location>
</feature>
<evidence type="ECO:0000256" key="12">
    <source>
        <dbReference type="ARBA" id="ARBA00080810"/>
    </source>
</evidence>
<dbReference type="GO" id="GO:0032040">
    <property type="term" value="C:small-subunit processome"/>
    <property type="evidence" value="ECO:0007669"/>
    <property type="project" value="TreeGrafter"/>
</dbReference>
<dbReference type="Gene3D" id="2.40.50.140">
    <property type="entry name" value="Nucleic acid-binding proteins"/>
    <property type="match status" value="5"/>
</dbReference>
<dbReference type="GO" id="GO:0003723">
    <property type="term" value="F:RNA binding"/>
    <property type="evidence" value="ECO:0007669"/>
    <property type="project" value="TreeGrafter"/>
</dbReference>
<dbReference type="PROSITE" id="PS50005">
    <property type="entry name" value="TPR"/>
    <property type="match status" value="1"/>
</dbReference>
<evidence type="ECO:0000256" key="10">
    <source>
        <dbReference type="ARBA" id="ARBA00062488"/>
    </source>
</evidence>
<comment type="subcellular location">
    <subcellularLocation>
        <location evidence="1">Nucleus</location>
        <location evidence="1">Nucleolus</location>
    </subcellularLocation>
</comment>
<keyword evidence="3" id="KW-0698">rRNA processing</keyword>
<keyword evidence="13" id="KW-0802">TPR repeat</keyword>
<dbReference type="InterPro" id="IPR019734">
    <property type="entry name" value="TPR_rpt"/>
</dbReference>
<dbReference type="PANTHER" id="PTHR23270:SF10">
    <property type="entry name" value="PROTEIN RRP5 HOMOLOG"/>
    <property type="match status" value="1"/>
</dbReference>
<feature type="domain" description="S1 motif" evidence="15">
    <location>
        <begin position="732"/>
        <end position="802"/>
    </location>
</feature>
<evidence type="ECO:0000256" key="2">
    <source>
        <dbReference type="ARBA" id="ARBA00022499"/>
    </source>
</evidence>
<evidence type="ECO:0000256" key="13">
    <source>
        <dbReference type="PROSITE-ProRule" id="PRU00339"/>
    </source>
</evidence>
<accession>L7MDP3</accession>
<dbReference type="InterPro" id="IPR057302">
    <property type="entry name" value="Rrp5_S1"/>
</dbReference>
<dbReference type="FunFam" id="2.40.50.140:FF:000148">
    <property type="entry name" value="protein RRP5 homolog isoform X1"/>
    <property type="match status" value="1"/>
</dbReference>
<evidence type="ECO:0000256" key="1">
    <source>
        <dbReference type="ARBA" id="ARBA00004604"/>
    </source>
</evidence>
<feature type="domain" description="S1 motif" evidence="15">
    <location>
        <begin position="1214"/>
        <end position="1284"/>
    </location>
</feature>
<evidence type="ECO:0000256" key="11">
    <source>
        <dbReference type="ARBA" id="ARBA00067510"/>
    </source>
</evidence>
<feature type="repeat" description="TPR" evidence="13">
    <location>
        <begin position="1693"/>
        <end position="1726"/>
    </location>
</feature>
<evidence type="ECO:0000313" key="16">
    <source>
        <dbReference type="EMBL" id="JAA62075.1"/>
    </source>
</evidence>
<dbReference type="CDD" id="cd05693">
    <property type="entry name" value="S1_Rrp5_repeat_hs1_sc1"/>
    <property type="match status" value="1"/>
</dbReference>
<dbReference type="InterPro" id="IPR045209">
    <property type="entry name" value="Rrp5"/>
</dbReference>
<dbReference type="InterPro" id="IPR011990">
    <property type="entry name" value="TPR-like_helical_dom_sf"/>
</dbReference>
<dbReference type="PANTHER" id="PTHR23270">
    <property type="entry name" value="PROGRAMMED CELL DEATH PROTEIN 11 PRE-RRNA PROCESSING PROTEIN RRP5"/>
    <property type="match status" value="1"/>
</dbReference>
<dbReference type="Pfam" id="PF23459">
    <property type="entry name" value="S1_RRP5"/>
    <property type="match status" value="1"/>
</dbReference>
<organism evidence="16">
    <name type="scientific">Rhipicephalus pulchellus</name>
    <name type="common">Yellow backed tick</name>
    <name type="synonym">Dermacentor pulchellus</name>
    <dbReference type="NCBI Taxonomy" id="72859"/>
    <lineage>
        <taxon>Eukaryota</taxon>
        <taxon>Metazoa</taxon>
        <taxon>Ecdysozoa</taxon>
        <taxon>Arthropoda</taxon>
        <taxon>Chelicerata</taxon>
        <taxon>Arachnida</taxon>
        <taxon>Acari</taxon>
        <taxon>Parasitiformes</taxon>
        <taxon>Ixodida</taxon>
        <taxon>Ixodoidea</taxon>
        <taxon>Ixodidae</taxon>
        <taxon>Rhipicephalinae</taxon>
        <taxon>Rhipicephalus</taxon>
        <taxon>Rhipicephalus</taxon>
    </lineage>
</organism>
<feature type="domain" description="S1 motif" evidence="15">
    <location>
        <begin position="1390"/>
        <end position="1458"/>
    </location>
</feature>
<feature type="compositionally biased region" description="Basic and acidic residues" evidence="14">
    <location>
        <begin position="1058"/>
        <end position="1067"/>
    </location>
</feature>
<proteinExistence type="evidence at transcript level"/>
<dbReference type="SUPFAM" id="SSF48452">
    <property type="entry name" value="TPR-like"/>
    <property type="match status" value="1"/>
</dbReference>
<feature type="region of interest" description="Disordered" evidence="14">
    <location>
        <begin position="1002"/>
        <end position="1024"/>
    </location>
</feature>